<dbReference type="GO" id="GO:0005829">
    <property type="term" value="C:cytosol"/>
    <property type="evidence" value="ECO:0007669"/>
    <property type="project" value="TreeGrafter"/>
</dbReference>
<gene>
    <name evidence="4" type="ORF">G3I71_44070</name>
</gene>
<dbReference type="Gene3D" id="3.90.470.20">
    <property type="entry name" value="4'-phosphopantetheinyl transferase domain"/>
    <property type="match status" value="2"/>
</dbReference>
<dbReference type="InterPro" id="IPR050559">
    <property type="entry name" value="P-Pant_transferase_sf"/>
</dbReference>
<proteinExistence type="inferred from homology"/>
<evidence type="ECO:0000259" key="3">
    <source>
        <dbReference type="Pfam" id="PF01648"/>
    </source>
</evidence>
<dbReference type="EMBL" id="JAAGLU010000080">
    <property type="protein sequence ID" value="NEC92580.1"/>
    <property type="molecule type" value="Genomic_DNA"/>
</dbReference>
<dbReference type="Pfam" id="PF01648">
    <property type="entry name" value="ACPS"/>
    <property type="match status" value="1"/>
</dbReference>
<keyword evidence="2 4" id="KW-0808">Transferase</keyword>
<name>A0A6B3C8X8_9ACTN</name>
<dbReference type="GO" id="GO:0008897">
    <property type="term" value="F:holo-[acyl-carrier-protein] synthase activity"/>
    <property type="evidence" value="ECO:0007669"/>
    <property type="project" value="InterPro"/>
</dbReference>
<reference evidence="4" key="1">
    <citation type="submission" date="2020-01" db="EMBL/GenBank/DDBJ databases">
        <title>Insect and environment-associated Actinomycetes.</title>
        <authorList>
            <person name="Currrie C."/>
            <person name="Chevrette M."/>
            <person name="Carlson C."/>
            <person name="Stubbendieck R."/>
            <person name="Wendt-Pienkowski E."/>
        </authorList>
    </citation>
    <scope>NUCLEOTIDE SEQUENCE</scope>
    <source>
        <strain evidence="4">SID12501</strain>
    </source>
</reference>
<dbReference type="PANTHER" id="PTHR12215">
    <property type="entry name" value="PHOSPHOPANTETHEINE TRANSFERASE"/>
    <property type="match status" value="1"/>
</dbReference>
<evidence type="ECO:0000256" key="1">
    <source>
        <dbReference type="ARBA" id="ARBA00010990"/>
    </source>
</evidence>
<sequence>MASLPTQAAAHIDHAADISDVYVPETARTAVARLEGNGAAHVWWWPLDEAVDPVDFALLDEGERARARRFHAARDAAAFTTTRAGARRAVAELLGVAPQSVRFGRRICPGCGDAEHGPPAVVRPPVALAVSLSRTTGCGVLAVRAGDWVGVDVEAYRTVESEALAELVLTPNEREQVLSFAEGPERTRTFHRAWTRKEAVVKAVGLGLMGMPLNTLDVNPSTDGPLTVRHVHRDRATTWHVEDLHLPGPWSASLSRPSAGPLGPIHVHPPA</sequence>
<dbReference type="GO" id="GO:0000287">
    <property type="term" value="F:magnesium ion binding"/>
    <property type="evidence" value="ECO:0007669"/>
    <property type="project" value="InterPro"/>
</dbReference>
<evidence type="ECO:0000256" key="2">
    <source>
        <dbReference type="ARBA" id="ARBA00022679"/>
    </source>
</evidence>
<comment type="caution">
    <text evidence="4">The sequence shown here is derived from an EMBL/GenBank/DDBJ whole genome shotgun (WGS) entry which is preliminary data.</text>
</comment>
<dbReference type="GO" id="GO:0019878">
    <property type="term" value="P:lysine biosynthetic process via aminoadipic acid"/>
    <property type="evidence" value="ECO:0007669"/>
    <property type="project" value="TreeGrafter"/>
</dbReference>
<evidence type="ECO:0000313" key="4">
    <source>
        <dbReference type="EMBL" id="NEC92580.1"/>
    </source>
</evidence>
<dbReference type="SUPFAM" id="SSF56214">
    <property type="entry name" value="4'-phosphopantetheinyl transferase"/>
    <property type="match status" value="2"/>
</dbReference>
<protein>
    <submittedName>
        <fullName evidence="4">4-phosphopantetheinyl transferase family protein</fullName>
    </submittedName>
</protein>
<feature type="domain" description="4'-phosphopantetheinyl transferase" evidence="3">
    <location>
        <begin position="149"/>
        <end position="251"/>
    </location>
</feature>
<dbReference type="InterPro" id="IPR008278">
    <property type="entry name" value="4-PPantetheinyl_Trfase_dom"/>
</dbReference>
<dbReference type="RefSeq" id="WP_164324378.1">
    <property type="nucleotide sequence ID" value="NZ_JAAGLU010000080.1"/>
</dbReference>
<comment type="similarity">
    <text evidence="1">Belongs to the P-Pant transferase superfamily. Gsp/Sfp/HetI/AcpT family.</text>
</comment>
<dbReference type="PANTHER" id="PTHR12215:SF10">
    <property type="entry name" value="L-AMINOADIPATE-SEMIALDEHYDE DEHYDROGENASE-PHOSPHOPANTETHEINYL TRANSFERASE"/>
    <property type="match status" value="1"/>
</dbReference>
<dbReference type="InterPro" id="IPR037143">
    <property type="entry name" value="4-PPantetheinyl_Trfase_dom_sf"/>
</dbReference>
<organism evidence="4">
    <name type="scientific">Streptomyces sp. SID12501</name>
    <dbReference type="NCBI Taxonomy" id="2706042"/>
    <lineage>
        <taxon>Bacteria</taxon>
        <taxon>Bacillati</taxon>
        <taxon>Actinomycetota</taxon>
        <taxon>Actinomycetes</taxon>
        <taxon>Kitasatosporales</taxon>
        <taxon>Streptomycetaceae</taxon>
        <taxon>Streptomyces</taxon>
    </lineage>
</organism>
<accession>A0A6B3C8X8</accession>
<dbReference type="AlphaFoldDB" id="A0A6B3C8X8"/>